<comment type="subcellular location">
    <subcellularLocation>
        <location evidence="5 6">Cytoplasm</location>
    </subcellularLocation>
</comment>
<comment type="catalytic activity">
    <reaction evidence="5 6">
        <text>D-erythro-1-(imidazol-4-yl)glycerol 3-phosphate = 3-(imidazol-4-yl)-2-oxopropyl phosphate + H2O</text>
        <dbReference type="Rhea" id="RHEA:11040"/>
        <dbReference type="ChEBI" id="CHEBI:15377"/>
        <dbReference type="ChEBI" id="CHEBI:57766"/>
        <dbReference type="ChEBI" id="CHEBI:58278"/>
        <dbReference type="EC" id="4.2.1.19"/>
    </reaction>
</comment>
<evidence type="ECO:0000256" key="5">
    <source>
        <dbReference type="HAMAP-Rule" id="MF_00076"/>
    </source>
</evidence>
<dbReference type="InterPro" id="IPR000807">
    <property type="entry name" value="ImidazoleglycerolP_deHydtase"/>
</dbReference>
<comment type="similarity">
    <text evidence="5 6">Belongs to the imidazoleglycerol-phosphate dehydratase family.</text>
</comment>
<comment type="caution">
    <text evidence="7">The sequence shown here is derived from an EMBL/GenBank/DDBJ whole genome shotgun (WGS) entry which is preliminary data.</text>
</comment>
<evidence type="ECO:0000256" key="3">
    <source>
        <dbReference type="ARBA" id="ARBA00023102"/>
    </source>
</evidence>
<evidence type="ECO:0000313" key="7">
    <source>
        <dbReference type="EMBL" id="GGM08593.1"/>
    </source>
</evidence>
<dbReference type="InterPro" id="IPR020568">
    <property type="entry name" value="Ribosomal_Su5_D2-typ_SF"/>
</dbReference>
<keyword evidence="4 5" id="KW-0456">Lyase</keyword>
<dbReference type="SUPFAM" id="SSF54211">
    <property type="entry name" value="Ribosomal protein S5 domain 2-like"/>
    <property type="match status" value="2"/>
</dbReference>
<keyword evidence="3 5" id="KW-0368">Histidine biosynthesis</keyword>
<dbReference type="PROSITE" id="PS00954">
    <property type="entry name" value="IGP_DEHYDRATASE_1"/>
    <property type="match status" value="1"/>
</dbReference>
<dbReference type="Pfam" id="PF00475">
    <property type="entry name" value="IGPD"/>
    <property type="match status" value="1"/>
</dbReference>
<evidence type="ECO:0000256" key="2">
    <source>
        <dbReference type="ARBA" id="ARBA00022605"/>
    </source>
</evidence>
<accession>A0ABQ2GRQ9</accession>
<name>A0ABQ2GRQ9_9DEIO</name>
<organism evidence="7 8">
    <name type="scientific">Deinococcus aerophilus</name>
    <dbReference type="NCBI Taxonomy" id="522488"/>
    <lineage>
        <taxon>Bacteria</taxon>
        <taxon>Thermotogati</taxon>
        <taxon>Deinococcota</taxon>
        <taxon>Deinococci</taxon>
        <taxon>Deinococcales</taxon>
        <taxon>Deinococcaceae</taxon>
        <taxon>Deinococcus</taxon>
    </lineage>
</organism>
<dbReference type="PROSITE" id="PS00955">
    <property type="entry name" value="IGP_DEHYDRATASE_2"/>
    <property type="match status" value="1"/>
</dbReference>
<reference evidence="8" key="1">
    <citation type="journal article" date="2019" name="Int. J. Syst. Evol. Microbiol.">
        <title>The Global Catalogue of Microorganisms (GCM) 10K type strain sequencing project: providing services to taxonomists for standard genome sequencing and annotation.</title>
        <authorList>
            <consortium name="The Broad Institute Genomics Platform"/>
            <consortium name="The Broad Institute Genome Sequencing Center for Infectious Disease"/>
            <person name="Wu L."/>
            <person name="Ma J."/>
        </authorList>
    </citation>
    <scope>NUCLEOTIDE SEQUENCE [LARGE SCALE GENOMIC DNA]</scope>
    <source>
        <strain evidence="8">JCM 15443</strain>
    </source>
</reference>
<protein>
    <recommendedName>
        <fullName evidence="5 6">Imidazoleglycerol-phosphate dehydratase</fullName>
        <shortName evidence="5">IGPD</shortName>
        <ecNumber evidence="5 6">4.2.1.19</ecNumber>
    </recommendedName>
</protein>
<dbReference type="CDD" id="cd07914">
    <property type="entry name" value="IGPD"/>
    <property type="match status" value="1"/>
</dbReference>
<keyword evidence="5" id="KW-0963">Cytoplasm</keyword>
<dbReference type="PANTHER" id="PTHR23133:SF2">
    <property type="entry name" value="IMIDAZOLEGLYCEROL-PHOSPHATE DEHYDRATASE"/>
    <property type="match status" value="1"/>
</dbReference>
<dbReference type="NCBIfam" id="NF002114">
    <property type="entry name" value="PRK00951.2-4"/>
    <property type="match status" value="1"/>
</dbReference>
<evidence type="ECO:0000313" key="8">
    <source>
        <dbReference type="Proteomes" id="UP000661918"/>
    </source>
</evidence>
<evidence type="ECO:0000256" key="6">
    <source>
        <dbReference type="RuleBase" id="RU000599"/>
    </source>
</evidence>
<dbReference type="EMBL" id="BMOM01000010">
    <property type="protein sequence ID" value="GGM08593.1"/>
    <property type="molecule type" value="Genomic_DNA"/>
</dbReference>
<evidence type="ECO:0000256" key="1">
    <source>
        <dbReference type="ARBA" id="ARBA00005047"/>
    </source>
</evidence>
<keyword evidence="8" id="KW-1185">Reference proteome</keyword>
<gene>
    <name evidence="5 7" type="primary">hisB</name>
    <name evidence="7" type="ORF">GCM10010841_16130</name>
</gene>
<evidence type="ECO:0000256" key="4">
    <source>
        <dbReference type="ARBA" id="ARBA00023239"/>
    </source>
</evidence>
<dbReference type="Proteomes" id="UP000661918">
    <property type="component" value="Unassembled WGS sequence"/>
</dbReference>
<dbReference type="Gene3D" id="3.30.230.40">
    <property type="entry name" value="Imidazole glycerol phosphate dehydratase, domain 1"/>
    <property type="match status" value="2"/>
</dbReference>
<dbReference type="InterPro" id="IPR038494">
    <property type="entry name" value="IGPD_sf"/>
</dbReference>
<sequence length="223" mass="24364">MRRVFWTGGHKSAGRLFNGSRLSLYTRAMSRTATLTRTTAETDITVRLDLDSSAHDAPHSGHGFFDHMLDALARHSRLGLSVRATGDLHIEPHHLIEDTGITLGQALAQALGDRKGIERYGSAFVPMDETLAHVVVDLSGRAHLAFEPERLEVWGEAGGMTHYHLREFLRGFCNHGGVTLHVRLLAGREAHHVIEAVVKALARALRDAVAVTSAEMPSTKGSL</sequence>
<dbReference type="PANTHER" id="PTHR23133">
    <property type="entry name" value="IMIDAZOLEGLYCEROL-PHOSPHATE DEHYDRATASE HIS7"/>
    <property type="match status" value="1"/>
</dbReference>
<dbReference type="InterPro" id="IPR020565">
    <property type="entry name" value="ImidazoleglycerP_deHydtase_CS"/>
</dbReference>
<proteinExistence type="inferred from homology"/>
<dbReference type="HAMAP" id="MF_00076">
    <property type="entry name" value="HisB"/>
    <property type="match status" value="1"/>
</dbReference>
<keyword evidence="2 5" id="KW-0028">Amino-acid biosynthesis</keyword>
<comment type="pathway">
    <text evidence="1 5 6">Amino-acid biosynthesis; L-histidine biosynthesis; L-histidine from 5-phospho-alpha-D-ribose 1-diphosphate: step 6/9.</text>
</comment>
<dbReference type="EC" id="4.2.1.19" evidence="5 6"/>